<dbReference type="EMBL" id="JAQGLA010000016">
    <property type="protein sequence ID" value="MDA3626493.1"/>
    <property type="molecule type" value="Genomic_DNA"/>
</dbReference>
<dbReference type="Gene3D" id="1.10.287.1060">
    <property type="entry name" value="ESAT-6-like"/>
    <property type="match status" value="1"/>
</dbReference>
<feature type="coiled-coil region" evidence="1">
    <location>
        <begin position="15"/>
        <end position="70"/>
    </location>
</feature>
<comment type="caution">
    <text evidence="4">The sequence shown here is derived from an EMBL/GenBank/DDBJ whole genome shotgun (WGS) entry which is preliminary data.</text>
</comment>
<dbReference type="Proteomes" id="UP001210380">
    <property type="component" value="Unassembled WGS sequence"/>
</dbReference>
<dbReference type="InterPro" id="IPR010427">
    <property type="entry name" value="DUF1023"/>
</dbReference>
<evidence type="ECO:0000256" key="1">
    <source>
        <dbReference type="SAM" id="Coils"/>
    </source>
</evidence>
<feature type="region of interest" description="Disordered" evidence="2">
    <location>
        <begin position="498"/>
        <end position="543"/>
    </location>
</feature>
<feature type="domain" description="DUF1023" evidence="3">
    <location>
        <begin position="322"/>
        <end position="499"/>
    </location>
</feature>
<sequence length="566" mass="61158">MTTVANIRQWKPALLDEAIDDLKREEDRLVRLDDELATSGKPAEWQGEAAKAAEDRHRDLGEKLRELVVEVAAVRRALIENVDEVQAVQRQLAEADSLASSYRFRICDDGRIEDLEHVVVGGPGSRLDEEDRYRIQQVRPDLVDRVERLLAQADDADAELTKVLRDADLNLMETGEGGSLADAAALGDAHGLAETVEPPPPGTPADNARWWESLPAETRAAMAEAPPPWLGNMDGIPATIRHTANVNRLDDERVMLQAQAAQLRSKMDKPYPGPGGRFNKSLDQAELDRVDAKLKSLDEIEKVLGPERDQRQLLVMDSSGERMKAAVATGDVDTAKHVAVFTPGLESAVEKGSLQDYDLAMEQLRQDAQRQSFRYGDSGEVAAVTWIGYEAPQLSEIPEPSDSVASASSAKRGAEDLANFYRGINESRSDDPHLVALGHSYGSTTTGYALQQEGTGVDDAVVMGSPGLGTPLYSGVNVPDGHTYNLESDWDPVADLGRFGADPSDMPSVDNLSTQESVSADGQQLSRSVGHNTGGGTGYLDAGTTSQYNVSVVVSGLPERAVDAKE</sequence>
<keyword evidence="5" id="KW-1185">Reference proteome</keyword>
<evidence type="ECO:0000313" key="5">
    <source>
        <dbReference type="Proteomes" id="UP001210380"/>
    </source>
</evidence>
<dbReference type="Pfam" id="PF06259">
    <property type="entry name" value="Abhydrolase_8"/>
    <property type="match status" value="1"/>
</dbReference>
<evidence type="ECO:0000259" key="3">
    <source>
        <dbReference type="Pfam" id="PF06259"/>
    </source>
</evidence>
<name>A0ABT4UY62_9PSEU</name>
<reference evidence="4 5" key="1">
    <citation type="submission" date="2022-11" db="EMBL/GenBank/DDBJ databases">
        <title>Draft genome sequence of Saccharopolyspora sp. WRP15-2 isolated from rhizosphere soils of wild rice in Thailand.</title>
        <authorList>
            <person name="Duangmal K."/>
            <person name="Kammanee S."/>
            <person name="Muangham S."/>
        </authorList>
    </citation>
    <scope>NUCLEOTIDE SEQUENCE [LARGE SCALE GENOMIC DNA]</scope>
    <source>
        <strain evidence="4 5">WRP15-2</strain>
    </source>
</reference>
<protein>
    <submittedName>
        <fullName evidence="4">Alpha/beta hydrolase</fullName>
    </submittedName>
</protein>
<gene>
    <name evidence="4" type="ORF">OU415_13690</name>
</gene>
<dbReference type="GO" id="GO:0016787">
    <property type="term" value="F:hydrolase activity"/>
    <property type="evidence" value="ECO:0007669"/>
    <property type="project" value="UniProtKB-KW"/>
</dbReference>
<evidence type="ECO:0000256" key="2">
    <source>
        <dbReference type="SAM" id="MobiDB-lite"/>
    </source>
</evidence>
<proteinExistence type="predicted"/>
<accession>A0ABT4UY62</accession>
<feature type="compositionally biased region" description="Polar residues" evidence="2">
    <location>
        <begin position="510"/>
        <end position="531"/>
    </location>
</feature>
<dbReference type="SUPFAM" id="SSF53474">
    <property type="entry name" value="alpha/beta-Hydrolases"/>
    <property type="match status" value="1"/>
</dbReference>
<keyword evidence="1" id="KW-0175">Coiled coil</keyword>
<dbReference type="InterPro" id="IPR029058">
    <property type="entry name" value="AB_hydrolase_fold"/>
</dbReference>
<keyword evidence="4" id="KW-0378">Hydrolase</keyword>
<dbReference type="RefSeq" id="WP_270949090.1">
    <property type="nucleotide sequence ID" value="NZ_JAQGLA010000016.1"/>
</dbReference>
<evidence type="ECO:0000313" key="4">
    <source>
        <dbReference type="EMBL" id="MDA3626493.1"/>
    </source>
</evidence>
<organism evidence="4 5">
    <name type="scientific">Saccharopolyspora oryzae</name>
    <dbReference type="NCBI Taxonomy" id="2997343"/>
    <lineage>
        <taxon>Bacteria</taxon>
        <taxon>Bacillati</taxon>
        <taxon>Actinomycetota</taxon>
        <taxon>Actinomycetes</taxon>
        <taxon>Pseudonocardiales</taxon>
        <taxon>Pseudonocardiaceae</taxon>
        <taxon>Saccharopolyspora</taxon>
    </lineage>
</organism>